<dbReference type="InterPro" id="IPR020846">
    <property type="entry name" value="MFS_dom"/>
</dbReference>
<comment type="caution">
    <text evidence="8">Lacks conserved residue(s) required for the propagation of feature annotation.</text>
</comment>
<evidence type="ECO:0000256" key="3">
    <source>
        <dbReference type="ARBA" id="ARBA00022448"/>
    </source>
</evidence>
<feature type="transmembrane region" description="Helical" evidence="8">
    <location>
        <begin position="335"/>
        <end position="358"/>
    </location>
</feature>
<evidence type="ECO:0000313" key="11">
    <source>
        <dbReference type="Proteomes" id="UP000253083"/>
    </source>
</evidence>
<feature type="transmembrane region" description="Helical" evidence="8">
    <location>
        <begin position="304"/>
        <end position="323"/>
    </location>
</feature>
<dbReference type="InterPro" id="IPR011701">
    <property type="entry name" value="MFS"/>
</dbReference>
<dbReference type="GO" id="GO:0042910">
    <property type="term" value="F:xenobiotic transmembrane transporter activity"/>
    <property type="evidence" value="ECO:0007669"/>
    <property type="project" value="InterPro"/>
</dbReference>
<evidence type="ECO:0000313" key="10">
    <source>
        <dbReference type="EMBL" id="RBP51284.1"/>
    </source>
</evidence>
<evidence type="ECO:0000256" key="6">
    <source>
        <dbReference type="ARBA" id="ARBA00022989"/>
    </source>
</evidence>
<feature type="transmembrane region" description="Helical" evidence="8">
    <location>
        <begin position="248"/>
        <end position="268"/>
    </location>
</feature>
<dbReference type="Pfam" id="PF07690">
    <property type="entry name" value="MFS_1"/>
    <property type="match status" value="1"/>
</dbReference>
<dbReference type="InterPro" id="IPR050189">
    <property type="entry name" value="MFS_Efflux_Transporters"/>
</dbReference>
<dbReference type="OrthoDB" id="9814303at2"/>
<dbReference type="GO" id="GO:0005886">
    <property type="term" value="C:plasma membrane"/>
    <property type="evidence" value="ECO:0007669"/>
    <property type="project" value="UniProtKB-SubCell"/>
</dbReference>
<dbReference type="RefSeq" id="WP_113954064.1">
    <property type="nucleotide sequence ID" value="NZ_QNRT01000002.1"/>
</dbReference>
<dbReference type="PANTHER" id="PTHR43124:SF3">
    <property type="entry name" value="CHLORAMPHENICOL EFFLUX PUMP RV0191"/>
    <property type="match status" value="1"/>
</dbReference>
<keyword evidence="8" id="KW-0997">Cell inner membrane</keyword>
<feature type="transmembrane region" description="Helical" evidence="8">
    <location>
        <begin position="163"/>
        <end position="181"/>
    </location>
</feature>
<accession>A0A395JNZ3</accession>
<comment type="caution">
    <text evidence="10">The sequence shown here is derived from an EMBL/GenBank/DDBJ whole genome shotgun (WGS) entry which is preliminary data.</text>
</comment>
<evidence type="ECO:0000259" key="9">
    <source>
        <dbReference type="PROSITE" id="PS50850"/>
    </source>
</evidence>
<dbReference type="PANTHER" id="PTHR43124">
    <property type="entry name" value="PURINE EFFLUX PUMP PBUE"/>
    <property type="match status" value="1"/>
</dbReference>
<name>A0A395JNZ3_9GAMM</name>
<protein>
    <recommendedName>
        <fullName evidence="8">Bcr/CflA family efflux transporter</fullName>
    </recommendedName>
</protein>
<proteinExistence type="inferred from homology"/>
<evidence type="ECO:0000256" key="7">
    <source>
        <dbReference type="ARBA" id="ARBA00023136"/>
    </source>
</evidence>
<evidence type="ECO:0000256" key="4">
    <source>
        <dbReference type="ARBA" id="ARBA00022475"/>
    </source>
</evidence>
<feature type="domain" description="Major facilitator superfamily (MFS) profile" evidence="9">
    <location>
        <begin position="6"/>
        <end position="389"/>
    </location>
</feature>
<evidence type="ECO:0000256" key="8">
    <source>
        <dbReference type="RuleBase" id="RU365088"/>
    </source>
</evidence>
<dbReference type="NCBIfam" id="TIGR00710">
    <property type="entry name" value="efflux_Bcr_CflA"/>
    <property type="match status" value="1"/>
</dbReference>
<dbReference type="PROSITE" id="PS50850">
    <property type="entry name" value="MFS"/>
    <property type="match status" value="1"/>
</dbReference>
<evidence type="ECO:0000256" key="5">
    <source>
        <dbReference type="ARBA" id="ARBA00022692"/>
    </source>
</evidence>
<feature type="transmembrane region" description="Helical" evidence="8">
    <location>
        <begin position="73"/>
        <end position="92"/>
    </location>
</feature>
<gene>
    <name evidence="10" type="ORF">DFR28_102703</name>
</gene>
<dbReference type="CDD" id="cd17320">
    <property type="entry name" value="MFS_MdfA_MDR_like"/>
    <property type="match status" value="1"/>
</dbReference>
<dbReference type="EMBL" id="QNRT01000002">
    <property type="protein sequence ID" value="RBP51284.1"/>
    <property type="molecule type" value="Genomic_DNA"/>
</dbReference>
<dbReference type="InterPro" id="IPR004812">
    <property type="entry name" value="Efflux_drug-R_Bcr/CmlA"/>
</dbReference>
<keyword evidence="6 8" id="KW-1133">Transmembrane helix</keyword>
<keyword evidence="11" id="KW-1185">Reference proteome</keyword>
<dbReference type="InParanoid" id="A0A395JNZ3"/>
<organism evidence="10 11">
    <name type="scientific">Arenicella xantha</name>
    <dbReference type="NCBI Taxonomy" id="644221"/>
    <lineage>
        <taxon>Bacteria</taxon>
        <taxon>Pseudomonadati</taxon>
        <taxon>Pseudomonadota</taxon>
        <taxon>Gammaproteobacteria</taxon>
        <taxon>Arenicellales</taxon>
        <taxon>Arenicellaceae</taxon>
        <taxon>Arenicella</taxon>
    </lineage>
</organism>
<dbReference type="SUPFAM" id="SSF103473">
    <property type="entry name" value="MFS general substrate transporter"/>
    <property type="match status" value="1"/>
</dbReference>
<keyword evidence="7 8" id="KW-0472">Membrane</keyword>
<keyword evidence="5 8" id="KW-0812">Transmembrane</keyword>
<keyword evidence="4" id="KW-1003">Cell membrane</keyword>
<reference evidence="10 11" key="1">
    <citation type="submission" date="2018-06" db="EMBL/GenBank/DDBJ databases">
        <title>Genomic Encyclopedia of Type Strains, Phase IV (KMG-IV): sequencing the most valuable type-strain genomes for metagenomic binning, comparative biology and taxonomic classification.</title>
        <authorList>
            <person name="Goeker M."/>
        </authorList>
    </citation>
    <scope>NUCLEOTIDE SEQUENCE [LARGE SCALE GENOMIC DNA]</scope>
    <source>
        <strain evidence="10 11">DSM 24032</strain>
    </source>
</reference>
<comment type="subcellular location">
    <subcellularLocation>
        <location evidence="8">Cell inner membrane</location>
        <topology evidence="8">Multi-pass membrane protein</topology>
    </subcellularLocation>
    <subcellularLocation>
        <location evidence="1">Cell membrane</location>
        <topology evidence="1">Multi-pass membrane protein</topology>
    </subcellularLocation>
</comment>
<dbReference type="GO" id="GO:1990961">
    <property type="term" value="P:xenobiotic detoxification by transmembrane export across the plasma membrane"/>
    <property type="evidence" value="ECO:0007669"/>
    <property type="project" value="InterPro"/>
</dbReference>
<feature type="transmembrane region" description="Helical" evidence="8">
    <location>
        <begin position="280"/>
        <end position="298"/>
    </location>
</feature>
<keyword evidence="3 8" id="KW-0813">Transport</keyword>
<dbReference type="Proteomes" id="UP000253083">
    <property type="component" value="Unassembled WGS sequence"/>
</dbReference>
<feature type="transmembrane region" description="Helical" evidence="8">
    <location>
        <begin position="364"/>
        <end position="383"/>
    </location>
</feature>
<comment type="similarity">
    <text evidence="2 8">Belongs to the major facilitator superfamily. Bcr/CmlA family.</text>
</comment>
<dbReference type="FunCoup" id="A0A395JNZ3">
    <property type="interactions" value="334"/>
</dbReference>
<evidence type="ECO:0000256" key="1">
    <source>
        <dbReference type="ARBA" id="ARBA00004651"/>
    </source>
</evidence>
<dbReference type="InterPro" id="IPR036259">
    <property type="entry name" value="MFS_trans_sf"/>
</dbReference>
<feature type="transmembrane region" description="Helical" evidence="8">
    <location>
        <begin position="213"/>
        <end position="236"/>
    </location>
</feature>
<dbReference type="AlphaFoldDB" id="A0A395JNZ3"/>
<feature type="transmembrane region" description="Helical" evidence="8">
    <location>
        <begin position="43"/>
        <end position="61"/>
    </location>
</feature>
<feature type="transmembrane region" description="Helical" evidence="8">
    <location>
        <begin position="7"/>
        <end position="31"/>
    </location>
</feature>
<evidence type="ECO:0000256" key="2">
    <source>
        <dbReference type="ARBA" id="ARBA00006236"/>
    </source>
</evidence>
<sequence>MSVKEFTAFVAILMSIVAISIDALLPAFSFIASDLNVSDPNKIQLVISALFLGLAMGQLVCGPLSDAFGRKPVLYVALAIYFIGTAVCYFSNSIEMLLAGRWIQGLGVAGPNIAAVSLVRDSYKGREMAKIMSLVMMVFIMVPTLAPALGQLILLFADWRSIFILYAVYGTIILTWVYYRLDESLPKDKRIPFKANRLAAGFREVLSNRSTTSLMVCMGLVFGCLIGYINSCQQIIQVQFGAGKMFSVYFGMLALLLGVSSLFNSRFVERLGMHFIASRALLVIAGSSLSFLVIQQFFDVRLWMFLLYAATLFGSFGLIFGNLNAMAMEPMGHLAGIASAVIGSTSSLMSITIGTIIGQLYDGTVAPITTGALLIAAAAWALLQYANRQKDMATATV</sequence>
<feature type="transmembrane region" description="Helical" evidence="8">
    <location>
        <begin position="131"/>
        <end position="157"/>
    </location>
</feature>
<dbReference type="Gene3D" id="1.20.1720.10">
    <property type="entry name" value="Multidrug resistance protein D"/>
    <property type="match status" value="1"/>
</dbReference>